<evidence type="ECO:0008006" key="3">
    <source>
        <dbReference type="Google" id="ProtNLM"/>
    </source>
</evidence>
<proteinExistence type="predicted"/>
<dbReference type="STRING" id="1513793.SAMN06296036_111158"/>
<dbReference type="EMBL" id="FWZT01000011">
    <property type="protein sequence ID" value="SMF38397.1"/>
    <property type="molecule type" value="Genomic_DNA"/>
</dbReference>
<dbReference type="PROSITE" id="PS51257">
    <property type="entry name" value="PROKAR_LIPOPROTEIN"/>
    <property type="match status" value="1"/>
</dbReference>
<keyword evidence="2" id="KW-1185">Reference proteome</keyword>
<organism evidence="1 2">
    <name type="scientific">Pseudobacteriovorax antillogorgiicola</name>
    <dbReference type="NCBI Taxonomy" id="1513793"/>
    <lineage>
        <taxon>Bacteria</taxon>
        <taxon>Pseudomonadati</taxon>
        <taxon>Bdellovibrionota</taxon>
        <taxon>Oligoflexia</taxon>
        <taxon>Oligoflexales</taxon>
        <taxon>Pseudobacteriovoracaceae</taxon>
        <taxon>Pseudobacteriovorax</taxon>
    </lineage>
</organism>
<reference evidence="2" key="1">
    <citation type="submission" date="2017-04" db="EMBL/GenBank/DDBJ databases">
        <authorList>
            <person name="Varghese N."/>
            <person name="Submissions S."/>
        </authorList>
    </citation>
    <scope>NUCLEOTIDE SEQUENCE [LARGE SCALE GENOMIC DNA]</scope>
    <source>
        <strain evidence="2">RKEM611</strain>
    </source>
</reference>
<protein>
    <recommendedName>
        <fullName evidence="3">Lipoprotein</fullName>
    </recommendedName>
</protein>
<sequence>MKSLLTVTGISLVLGACGKSGGESSDLATITLPAFPADYDKIELLMNDSTIATLSSGSSEAIVVPVGTHKFDVNLYLQDSLIASSKYTPCNGLSKEILAGPNSLDLKACAENGGIIEPSDLDDGNINNLDVSIIDAGKFIFKAGDTLTCEPNLNWYFRDVYIDSELRVTFDITIDSRESITLYGDQLEGQVFYLVGDIYENFEFHYDSGALKGLAFDHSDAVTKELRNCSIAR</sequence>
<dbReference type="AlphaFoldDB" id="A0A1Y6C5J5"/>
<dbReference type="RefSeq" id="WP_132319979.1">
    <property type="nucleotide sequence ID" value="NZ_FWZT01000011.1"/>
</dbReference>
<dbReference type="Proteomes" id="UP000192907">
    <property type="component" value="Unassembled WGS sequence"/>
</dbReference>
<evidence type="ECO:0000313" key="1">
    <source>
        <dbReference type="EMBL" id="SMF38397.1"/>
    </source>
</evidence>
<name>A0A1Y6C5J5_9BACT</name>
<evidence type="ECO:0000313" key="2">
    <source>
        <dbReference type="Proteomes" id="UP000192907"/>
    </source>
</evidence>
<gene>
    <name evidence="1" type="ORF">SAMN06296036_111158</name>
</gene>
<accession>A0A1Y6C5J5</accession>